<evidence type="ECO:0000256" key="12">
    <source>
        <dbReference type="ARBA" id="ARBA00048436"/>
    </source>
</evidence>
<dbReference type="EMBL" id="CP092866">
    <property type="protein sequence ID" value="UYV66131.1"/>
    <property type="molecule type" value="Genomic_DNA"/>
</dbReference>
<feature type="domain" description="Aminoacyl-transfer RNA synthetases class-II family profile" evidence="15">
    <location>
        <begin position="193"/>
        <end position="544"/>
    </location>
</feature>
<sequence>MCAFNLKGDLVRKLKENGAAAVDIKKAVLELKNRKKILEDKELSLVKPSMVLDRTKLDDLLRQRFFYQQSFSIYGGIAGLYDFGTMGCKMKKNLLDLWESHFVLEEQMHQVECSILTPEPVLAASGHVERFADYMVKDLKTGECLRLDHLIKGHLEKASEKASPEAKAEYEDVIVKLDGMTKEEMNAILRKYDIKSPTTGNDLSDAQEFNLMFGTQIGPTGQIPAFLRPETAQGIFTNFRNLIRENQGRLPFAVAQIGKAFRNEISPRAGLNRVREFEMAEIEHFVDPEHKDHPKFEGVAHLQLTLYSACSQMDGKPAQPMSIGDAVAKGIVANQTLGYFMARIHEFLTQSGIDPERLRFRQHMGNEMAHYACDCWDAECHTTYGWVECVGCADRSCYDLRQHSKTTNVPLVAERRLDAPRQVEVNEAQINKGLIAKTFRKDVKEVLNALNSLSEEQNSQLEAELKGRGAYELSTPEGNTYTLLPDMVKFKTVSKMVHVEEFTPGVIEPSFGINRIMYAILEHKFRVRDGDENRAQAARIQALPPADLMDDSSSSIGRRYARTDEVGIPFGITVDFDTLEAPHSVTLRERDSMDQIRVPNALHFLRTLKFILCLLSLKKVLKTLLKMNFLMKKWMKTSQVLGKLAWKDTTLDEMMAFIGVIFNMGNVKKNQIGDYWSKNELLETPWFGKVMSRGRFELLYSCFSLIDDSNLVPSSHPDYNPTARFEKLIEHVNNKFIYYYKPTQNLTVDESLVCLKNRTRLRQYMPQKHHGRFGVKLWMLCESKTGYCLRMKPYKVKLSPIIKSLSYDVPMNLLQESSLLGKGYHLITDNFFTSINLAKDLLDSHTYLTGTIRTNRKGLPKTLTSAKLGVDESLYMVNNNLLALAYKEKKSKPPVKFLSTFCDASSGKKKVSYQRDYPQMKICYDSYMGGVDLNDQMLYTYMDERKGRKFYRKVILNIFHRALLNSFILYEPHTKDNPKLSRRAFNYSVINELVKNHLKPPVLPSTSQEVLEKLPEKRESRCVECTKEGLKRRSRTICSKCKRGLHPVCAFKHKC</sequence>
<dbReference type="PANTHER" id="PTHR10745">
    <property type="entry name" value="GLYCYL-TRNA SYNTHETASE/DNA POLYMERASE SUBUNIT GAMMA-2"/>
    <property type="match status" value="1"/>
</dbReference>
<evidence type="ECO:0000256" key="6">
    <source>
        <dbReference type="ARBA" id="ARBA00022679"/>
    </source>
</evidence>
<evidence type="ECO:0000313" key="17">
    <source>
        <dbReference type="EMBL" id="UYV66131.1"/>
    </source>
</evidence>
<dbReference type="InterPro" id="IPR002315">
    <property type="entry name" value="tRNA-synt_gly"/>
</dbReference>
<dbReference type="Pfam" id="PF03129">
    <property type="entry name" value="HGTP_anticodon"/>
    <property type="match status" value="1"/>
</dbReference>
<dbReference type="SUPFAM" id="SSF55681">
    <property type="entry name" value="Class II aaRS and biotin synthetases"/>
    <property type="match status" value="1"/>
</dbReference>
<dbReference type="InterPro" id="IPR033731">
    <property type="entry name" value="GlyRS-like_core"/>
</dbReference>
<dbReference type="InterPro" id="IPR045864">
    <property type="entry name" value="aa-tRNA-synth_II/BPL/LPL"/>
</dbReference>
<proteinExistence type="inferred from homology"/>
<evidence type="ECO:0000256" key="13">
    <source>
        <dbReference type="ARBA" id="ARBA00049523"/>
    </source>
</evidence>
<feature type="coiled-coil region" evidence="14">
    <location>
        <begin position="436"/>
        <end position="464"/>
    </location>
</feature>
<keyword evidence="10" id="KW-0030">Aminoacyl-tRNA synthetase</keyword>
<evidence type="ECO:0000256" key="9">
    <source>
        <dbReference type="ARBA" id="ARBA00022917"/>
    </source>
</evidence>
<dbReference type="Gene3D" id="3.40.50.800">
    <property type="entry name" value="Anticodon-binding domain"/>
    <property type="match status" value="1"/>
</dbReference>
<evidence type="ECO:0000259" key="15">
    <source>
        <dbReference type="PROSITE" id="PS50862"/>
    </source>
</evidence>
<dbReference type="EC" id="6.1.1.14" evidence="3"/>
<dbReference type="SUPFAM" id="SSF52954">
    <property type="entry name" value="Class II aaRS ABD-related"/>
    <property type="match status" value="1"/>
</dbReference>
<name>A0ABY6KBA6_9ARAC</name>
<comment type="similarity">
    <text evidence="1">Belongs to the class-II aminoacyl-tRNA synthetase family.</text>
</comment>
<dbReference type="PANTHER" id="PTHR10745:SF0">
    <property type="entry name" value="GLYCINE--TRNA LIGASE"/>
    <property type="match status" value="1"/>
</dbReference>
<dbReference type="InterPro" id="IPR036621">
    <property type="entry name" value="Anticodon-bd_dom_sf"/>
</dbReference>
<keyword evidence="18" id="KW-1185">Reference proteome</keyword>
<dbReference type="Pfam" id="PF00587">
    <property type="entry name" value="tRNA-synt_2b"/>
    <property type="match status" value="1"/>
</dbReference>
<evidence type="ECO:0000256" key="1">
    <source>
        <dbReference type="ARBA" id="ARBA00008226"/>
    </source>
</evidence>
<dbReference type="InterPro" id="IPR029526">
    <property type="entry name" value="PGBD"/>
</dbReference>
<keyword evidence="5" id="KW-0436">Ligase</keyword>
<dbReference type="Proteomes" id="UP001235939">
    <property type="component" value="Chromosome 04"/>
</dbReference>
<evidence type="ECO:0000256" key="5">
    <source>
        <dbReference type="ARBA" id="ARBA00022598"/>
    </source>
</evidence>
<evidence type="ECO:0000256" key="14">
    <source>
        <dbReference type="SAM" id="Coils"/>
    </source>
</evidence>
<comment type="catalytic activity">
    <reaction evidence="13">
        <text>tRNA(Gly) + glycine + ATP = glycyl-tRNA(Gly) + AMP + diphosphate</text>
        <dbReference type="Rhea" id="RHEA:16013"/>
        <dbReference type="Rhea" id="RHEA-COMP:9664"/>
        <dbReference type="Rhea" id="RHEA-COMP:9683"/>
        <dbReference type="ChEBI" id="CHEBI:30616"/>
        <dbReference type="ChEBI" id="CHEBI:33019"/>
        <dbReference type="ChEBI" id="CHEBI:57305"/>
        <dbReference type="ChEBI" id="CHEBI:78442"/>
        <dbReference type="ChEBI" id="CHEBI:78522"/>
        <dbReference type="ChEBI" id="CHEBI:456215"/>
        <dbReference type="EC" id="6.1.1.14"/>
    </reaction>
    <physiologicalReaction direction="left-to-right" evidence="13">
        <dbReference type="Rhea" id="RHEA:16014"/>
    </physiologicalReaction>
</comment>
<keyword evidence="9" id="KW-0648">Protein biosynthesis</keyword>
<evidence type="ECO:0000259" key="16">
    <source>
        <dbReference type="PROSITE" id="PS51185"/>
    </source>
</evidence>
<keyword evidence="6" id="KW-0808">Transferase</keyword>
<dbReference type="Pfam" id="PF13843">
    <property type="entry name" value="DDE_Tnp_1_7"/>
    <property type="match status" value="1"/>
</dbReference>
<evidence type="ECO:0000256" key="2">
    <source>
        <dbReference type="ARBA" id="ARBA00011738"/>
    </source>
</evidence>
<dbReference type="PROSITE" id="PS50862">
    <property type="entry name" value="AA_TRNA_LIGASE_II"/>
    <property type="match status" value="1"/>
</dbReference>
<evidence type="ECO:0000256" key="4">
    <source>
        <dbReference type="ARBA" id="ARBA00019404"/>
    </source>
</evidence>
<dbReference type="CDD" id="cd00774">
    <property type="entry name" value="GlyRS-like_core"/>
    <property type="match status" value="1"/>
</dbReference>
<dbReference type="PRINTS" id="PR01043">
    <property type="entry name" value="TRNASYNTHGLY"/>
</dbReference>
<dbReference type="Gene3D" id="3.30.720.200">
    <property type="match status" value="1"/>
</dbReference>
<keyword evidence="8" id="KW-0067">ATP-binding</keyword>
<evidence type="ECO:0000256" key="3">
    <source>
        <dbReference type="ARBA" id="ARBA00012829"/>
    </source>
</evidence>
<evidence type="ECO:0000256" key="7">
    <source>
        <dbReference type="ARBA" id="ARBA00022741"/>
    </source>
</evidence>
<evidence type="ECO:0000313" key="18">
    <source>
        <dbReference type="Proteomes" id="UP001235939"/>
    </source>
</evidence>
<gene>
    <name evidence="17" type="ORF">LAZ67_4000368</name>
</gene>
<organism evidence="17 18">
    <name type="scientific">Cordylochernes scorpioides</name>
    <dbReference type="NCBI Taxonomy" id="51811"/>
    <lineage>
        <taxon>Eukaryota</taxon>
        <taxon>Metazoa</taxon>
        <taxon>Ecdysozoa</taxon>
        <taxon>Arthropoda</taxon>
        <taxon>Chelicerata</taxon>
        <taxon>Arachnida</taxon>
        <taxon>Pseudoscorpiones</taxon>
        <taxon>Cheliferoidea</taxon>
        <taxon>Chernetidae</taxon>
        <taxon>Cordylochernes</taxon>
    </lineage>
</organism>
<dbReference type="InterPro" id="IPR000738">
    <property type="entry name" value="WHEP-TRS_dom"/>
</dbReference>
<feature type="domain" description="WHEP-TRS" evidence="16">
    <location>
        <begin position="1"/>
        <end position="52"/>
    </location>
</feature>
<dbReference type="InterPro" id="IPR002314">
    <property type="entry name" value="aa-tRNA-synt_IIb"/>
</dbReference>
<reference evidence="17 18" key="1">
    <citation type="submission" date="2022-01" db="EMBL/GenBank/DDBJ databases">
        <title>A chromosomal length assembly of Cordylochernes scorpioides.</title>
        <authorList>
            <person name="Zeh D."/>
            <person name="Zeh J."/>
        </authorList>
    </citation>
    <scope>NUCLEOTIDE SEQUENCE [LARGE SCALE GENOMIC DNA]</scope>
    <source>
        <strain evidence="17">IN4F17</strain>
        <tissue evidence="17">Whole Body</tissue>
    </source>
</reference>
<protein>
    <recommendedName>
        <fullName evidence="4">Glycine--tRNA ligase</fullName>
        <ecNumber evidence="3">6.1.1.14</ecNumber>
    </recommendedName>
    <alternativeName>
        <fullName evidence="11">Diadenosine tetraphosphate synthetase</fullName>
    </alternativeName>
</protein>
<comment type="catalytic activity">
    <reaction evidence="12">
        <text>2 ATP + H(+) = P(1),P(4)-bis(5'-adenosyl) tetraphosphate + diphosphate</text>
        <dbReference type="Rhea" id="RHEA:34935"/>
        <dbReference type="ChEBI" id="CHEBI:15378"/>
        <dbReference type="ChEBI" id="CHEBI:30616"/>
        <dbReference type="ChEBI" id="CHEBI:33019"/>
        <dbReference type="ChEBI" id="CHEBI:58141"/>
    </reaction>
    <physiologicalReaction direction="left-to-right" evidence="12">
        <dbReference type="Rhea" id="RHEA:34936"/>
    </physiologicalReaction>
</comment>
<dbReference type="NCBIfam" id="TIGR00389">
    <property type="entry name" value="glyS_dimeric"/>
    <property type="match status" value="1"/>
</dbReference>
<keyword evidence="14" id="KW-0175">Coiled coil</keyword>
<dbReference type="Gene3D" id="3.30.930.10">
    <property type="entry name" value="Bira Bifunctional Protein, Domain 2"/>
    <property type="match status" value="1"/>
</dbReference>
<dbReference type="PROSITE" id="PS51185">
    <property type="entry name" value="WHEP_TRS_2"/>
    <property type="match status" value="1"/>
</dbReference>
<evidence type="ECO:0000256" key="11">
    <source>
        <dbReference type="ARBA" id="ARBA00030057"/>
    </source>
</evidence>
<dbReference type="InterPro" id="IPR027031">
    <property type="entry name" value="Gly-tRNA_synthase/POLG2"/>
</dbReference>
<dbReference type="NCBIfam" id="NF003211">
    <property type="entry name" value="PRK04173.1"/>
    <property type="match status" value="1"/>
</dbReference>
<keyword evidence="7" id="KW-0547">Nucleotide-binding</keyword>
<evidence type="ECO:0000256" key="10">
    <source>
        <dbReference type="ARBA" id="ARBA00023146"/>
    </source>
</evidence>
<comment type="subunit">
    <text evidence="2">Homodimer.</text>
</comment>
<dbReference type="Gene3D" id="3.30.40.230">
    <property type="match status" value="1"/>
</dbReference>
<dbReference type="InterPro" id="IPR006195">
    <property type="entry name" value="aa-tRNA-synth_II"/>
</dbReference>
<dbReference type="InterPro" id="IPR004154">
    <property type="entry name" value="Anticodon-bd"/>
</dbReference>
<accession>A0ABY6KBA6</accession>
<evidence type="ECO:0000256" key="8">
    <source>
        <dbReference type="ARBA" id="ARBA00022840"/>
    </source>
</evidence>